<dbReference type="GO" id="GO:0008360">
    <property type="term" value="P:regulation of cell shape"/>
    <property type="evidence" value="ECO:0007669"/>
    <property type="project" value="UniProtKB-UniRule"/>
</dbReference>
<evidence type="ECO:0000256" key="4">
    <source>
        <dbReference type="ARBA" id="ARBA00022960"/>
    </source>
</evidence>
<feature type="signal peptide" evidence="8">
    <location>
        <begin position="1"/>
        <end position="22"/>
    </location>
</feature>
<dbReference type="CDD" id="cd16913">
    <property type="entry name" value="YkuD_like"/>
    <property type="match status" value="1"/>
</dbReference>
<evidence type="ECO:0000256" key="1">
    <source>
        <dbReference type="ARBA" id="ARBA00004752"/>
    </source>
</evidence>
<name>A0A918RXQ8_9HYPH</name>
<keyword evidence="11" id="KW-1185">Reference proteome</keyword>
<dbReference type="InterPro" id="IPR050979">
    <property type="entry name" value="LD-transpeptidase"/>
</dbReference>
<dbReference type="InterPro" id="IPR005490">
    <property type="entry name" value="LD_TPept_cat_dom"/>
</dbReference>
<dbReference type="SUPFAM" id="SSF47090">
    <property type="entry name" value="PGBD-like"/>
    <property type="match status" value="1"/>
</dbReference>
<evidence type="ECO:0000256" key="5">
    <source>
        <dbReference type="ARBA" id="ARBA00022984"/>
    </source>
</evidence>
<keyword evidence="6 7" id="KW-0961">Cell wall biogenesis/degradation</keyword>
<evidence type="ECO:0000256" key="3">
    <source>
        <dbReference type="ARBA" id="ARBA00022679"/>
    </source>
</evidence>
<evidence type="ECO:0000256" key="2">
    <source>
        <dbReference type="ARBA" id="ARBA00005992"/>
    </source>
</evidence>
<organism evidence="10 11">
    <name type="scientific">Devosia pacifica</name>
    <dbReference type="NCBI Taxonomy" id="1335967"/>
    <lineage>
        <taxon>Bacteria</taxon>
        <taxon>Pseudomonadati</taxon>
        <taxon>Pseudomonadota</taxon>
        <taxon>Alphaproteobacteria</taxon>
        <taxon>Hyphomicrobiales</taxon>
        <taxon>Devosiaceae</taxon>
        <taxon>Devosia</taxon>
    </lineage>
</organism>
<comment type="caution">
    <text evidence="10">The sequence shown here is derived from an EMBL/GenBank/DDBJ whole genome shotgun (WGS) entry which is preliminary data.</text>
</comment>
<dbReference type="InterPro" id="IPR002477">
    <property type="entry name" value="Peptidoglycan-bd-like"/>
</dbReference>
<feature type="chain" id="PRO_5036788422" evidence="8">
    <location>
        <begin position="23"/>
        <end position="325"/>
    </location>
</feature>
<keyword evidence="8" id="KW-0732">Signal</keyword>
<dbReference type="PANTHER" id="PTHR30582:SF30">
    <property type="entry name" value="BLR4375 PROTEIN"/>
    <property type="match status" value="1"/>
</dbReference>
<dbReference type="Gene3D" id="1.10.101.10">
    <property type="entry name" value="PGBD-like superfamily/PGBD"/>
    <property type="match status" value="1"/>
</dbReference>
<dbReference type="GO" id="GO:0071555">
    <property type="term" value="P:cell wall organization"/>
    <property type="evidence" value="ECO:0007669"/>
    <property type="project" value="UniProtKB-UniRule"/>
</dbReference>
<dbReference type="Gene3D" id="2.40.440.10">
    <property type="entry name" value="L,D-transpeptidase catalytic domain-like"/>
    <property type="match status" value="1"/>
</dbReference>
<evidence type="ECO:0000313" key="11">
    <source>
        <dbReference type="Proteomes" id="UP000646579"/>
    </source>
</evidence>
<dbReference type="PANTHER" id="PTHR30582">
    <property type="entry name" value="L,D-TRANSPEPTIDASE"/>
    <property type="match status" value="1"/>
</dbReference>
<dbReference type="RefSeq" id="WP_189423843.1">
    <property type="nucleotide sequence ID" value="NZ_BMZE01000001.1"/>
</dbReference>
<feature type="domain" description="L,D-TPase catalytic" evidence="9">
    <location>
        <begin position="190"/>
        <end position="323"/>
    </location>
</feature>
<protein>
    <submittedName>
        <fullName evidence="10">Murein L,D-transpeptidase</fullName>
    </submittedName>
</protein>
<dbReference type="InterPro" id="IPR036366">
    <property type="entry name" value="PGBDSf"/>
</dbReference>
<dbReference type="EMBL" id="BMZE01000001">
    <property type="protein sequence ID" value="GHA16411.1"/>
    <property type="molecule type" value="Genomic_DNA"/>
</dbReference>
<comment type="similarity">
    <text evidence="2">Belongs to the YkuD family.</text>
</comment>
<feature type="active site" description="Proton donor/acceptor" evidence="7">
    <location>
        <position position="283"/>
    </location>
</feature>
<gene>
    <name evidence="10" type="ORF">GCM10007989_09310</name>
</gene>
<dbReference type="GO" id="GO:0071972">
    <property type="term" value="F:peptidoglycan L,D-transpeptidase activity"/>
    <property type="evidence" value="ECO:0007669"/>
    <property type="project" value="TreeGrafter"/>
</dbReference>
<keyword evidence="3" id="KW-0808">Transferase</keyword>
<feature type="active site" description="Nucleophile" evidence="7">
    <location>
        <position position="299"/>
    </location>
</feature>
<dbReference type="Proteomes" id="UP000646579">
    <property type="component" value="Unassembled WGS sequence"/>
</dbReference>
<dbReference type="GO" id="GO:0016740">
    <property type="term" value="F:transferase activity"/>
    <property type="evidence" value="ECO:0007669"/>
    <property type="project" value="UniProtKB-KW"/>
</dbReference>
<evidence type="ECO:0000256" key="8">
    <source>
        <dbReference type="SAM" id="SignalP"/>
    </source>
</evidence>
<evidence type="ECO:0000259" key="9">
    <source>
        <dbReference type="PROSITE" id="PS52029"/>
    </source>
</evidence>
<evidence type="ECO:0000256" key="6">
    <source>
        <dbReference type="ARBA" id="ARBA00023316"/>
    </source>
</evidence>
<evidence type="ECO:0000256" key="7">
    <source>
        <dbReference type="PROSITE-ProRule" id="PRU01373"/>
    </source>
</evidence>
<proteinExistence type="inferred from homology"/>
<reference evidence="10" key="1">
    <citation type="journal article" date="2014" name="Int. J. Syst. Evol. Microbiol.">
        <title>Complete genome sequence of Corynebacterium casei LMG S-19264T (=DSM 44701T), isolated from a smear-ripened cheese.</title>
        <authorList>
            <consortium name="US DOE Joint Genome Institute (JGI-PGF)"/>
            <person name="Walter F."/>
            <person name="Albersmeier A."/>
            <person name="Kalinowski J."/>
            <person name="Ruckert C."/>
        </authorList>
    </citation>
    <scope>NUCLEOTIDE SEQUENCE</scope>
    <source>
        <strain evidence="10">KCTC 32437</strain>
    </source>
</reference>
<dbReference type="GO" id="GO:0005576">
    <property type="term" value="C:extracellular region"/>
    <property type="evidence" value="ECO:0007669"/>
    <property type="project" value="TreeGrafter"/>
</dbReference>
<dbReference type="Pfam" id="PF03734">
    <property type="entry name" value="YkuD"/>
    <property type="match status" value="1"/>
</dbReference>
<reference evidence="10" key="2">
    <citation type="submission" date="2020-09" db="EMBL/GenBank/DDBJ databases">
        <authorList>
            <person name="Sun Q."/>
            <person name="Kim S."/>
        </authorList>
    </citation>
    <scope>NUCLEOTIDE SEQUENCE</scope>
    <source>
        <strain evidence="10">KCTC 32437</strain>
    </source>
</reference>
<dbReference type="GO" id="GO:0018104">
    <property type="term" value="P:peptidoglycan-protein cross-linking"/>
    <property type="evidence" value="ECO:0007669"/>
    <property type="project" value="TreeGrafter"/>
</dbReference>
<sequence>MRIFPSLAAAIAPFLFSGPVLAQDEVPTPDEINAAAYDGGGLPEGRSALTVKLQVLLDRAGISPGIIDGYKGGMSESALRAFETREGYEVDGLLDMEVWQALGGPEAGAVVAEYTISEDDADRLNPPLPDDYAELAEMDWLGYASVAESLAERFHMDEEFLEGLNPDAEFAVGDPVVVAQPGDELSAEITRVEVDKASQRLAAFNAAGEMIANYPVTVGSQQLPSPSGTHEVQAIALPASYTYQPDENFQQGDNDEGLVLPPGPNNPVGIVWIDINKPTYGIHGTSEPAELFQTQSHGCVRMTNWDARELAHMVSEGTTVVFNEG</sequence>
<comment type="pathway">
    <text evidence="1 7">Cell wall biogenesis; peptidoglycan biosynthesis.</text>
</comment>
<evidence type="ECO:0000313" key="10">
    <source>
        <dbReference type="EMBL" id="GHA16411.1"/>
    </source>
</evidence>
<dbReference type="PROSITE" id="PS52029">
    <property type="entry name" value="LD_TPASE"/>
    <property type="match status" value="1"/>
</dbReference>
<dbReference type="InterPro" id="IPR036365">
    <property type="entry name" value="PGBD-like_sf"/>
</dbReference>
<dbReference type="Pfam" id="PF01471">
    <property type="entry name" value="PG_binding_1"/>
    <property type="match status" value="1"/>
</dbReference>
<keyword evidence="5 7" id="KW-0573">Peptidoglycan synthesis</keyword>
<accession>A0A918RXQ8</accession>
<dbReference type="SUPFAM" id="SSF141523">
    <property type="entry name" value="L,D-transpeptidase catalytic domain-like"/>
    <property type="match status" value="1"/>
</dbReference>
<keyword evidence="4 7" id="KW-0133">Cell shape</keyword>
<dbReference type="InterPro" id="IPR038063">
    <property type="entry name" value="Transpep_catalytic_dom"/>
</dbReference>
<dbReference type="AlphaFoldDB" id="A0A918RXQ8"/>